<proteinExistence type="predicted"/>
<dbReference type="EMBL" id="BAAAWD010000007">
    <property type="protein sequence ID" value="GAA3005642.1"/>
    <property type="molecule type" value="Genomic_DNA"/>
</dbReference>
<feature type="region of interest" description="Disordered" evidence="1">
    <location>
        <begin position="1"/>
        <end position="212"/>
    </location>
</feature>
<sequence>MSATHLTRSQSTRRAGGGTGDRASCRDVLAPAVPRPATSQGAGARTGPVPGGVPASGRDPASGRGPTSGADPGGPTDTAGEGGSVGTPGEGGTDTLGEGGTDTAGSTDPTRVIGEAFPATAISATMGTVQTRMLPPESDAEVMIDPGRVPPRDHGRALHQDGTSAAVSPFRRATATPRPQVTRSRPRPAPGAPEGLRPGPPDGLRPGVLEGR</sequence>
<protein>
    <submittedName>
        <fullName evidence="2">Uncharacterized protein</fullName>
    </submittedName>
</protein>
<accession>A0ABN3XXC4</accession>
<feature type="compositionally biased region" description="Gly residues" evidence="1">
    <location>
        <begin position="80"/>
        <end position="102"/>
    </location>
</feature>
<comment type="caution">
    <text evidence="2">The sequence shown here is derived from an EMBL/GenBank/DDBJ whole genome shotgun (WGS) entry which is preliminary data.</text>
</comment>
<dbReference type="Proteomes" id="UP001499930">
    <property type="component" value="Unassembled WGS sequence"/>
</dbReference>
<organism evidence="2 3">
    <name type="scientific">Streptosporangium longisporum</name>
    <dbReference type="NCBI Taxonomy" id="46187"/>
    <lineage>
        <taxon>Bacteria</taxon>
        <taxon>Bacillati</taxon>
        <taxon>Actinomycetota</taxon>
        <taxon>Actinomycetes</taxon>
        <taxon>Streptosporangiales</taxon>
        <taxon>Streptosporangiaceae</taxon>
        <taxon>Streptosporangium</taxon>
    </lineage>
</organism>
<feature type="compositionally biased region" description="Basic and acidic residues" evidence="1">
    <location>
        <begin position="150"/>
        <end position="159"/>
    </location>
</feature>
<evidence type="ECO:0000313" key="3">
    <source>
        <dbReference type="Proteomes" id="UP001499930"/>
    </source>
</evidence>
<evidence type="ECO:0000313" key="2">
    <source>
        <dbReference type="EMBL" id="GAA3005642.1"/>
    </source>
</evidence>
<reference evidence="2 3" key="1">
    <citation type="journal article" date="2019" name="Int. J. Syst. Evol. Microbiol.">
        <title>The Global Catalogue of Microorganisms (GCM) 10K type strain sequencing project: providing services to taxonomists for standard genome sequencing and annotation.</title>
        <authorList>
            <consortium name="The Broad Institute Genomics Platform"/>
            <consortium name="The Broad Institute Genome Sequencing Center for Infectious Disease"/>
            <person name="Wu L."/>
            <person name="Ma J."/>
        </authorList>
    </citation>
    <scope>NUCLEOTIDE SEQUENCE [LARGE SCALE GENOMIC DNA]</scope>
    <source>
        <strain evidence="2 3">JCM 3106</strain>
    </source>
</reference>
<name>A0ABN3XXC4_9ACTN</name>
<feature type="compositionally biased region" description="Polar residues" evidence="1">
    <location>
        <begin position="1"/>
        <end position="10"/>
    </location>
</feature>
<gene>
    <name evidence="2" type="ORF">GCM10017559_29220</name>
</gene>
<keyword evidence="3" id="KW-1185">Reference proteome</keyword>
<feature type="compositionally biased region" description="Polar residues" evidence="1">
    <location>
        <begin position="122"/>
        <end position="131"/>
    </location>
</feature>
<evidence type="ECO:0000256" key="1">
    <source>
        <dbReference type="SAM" id="MobiDB-lite"/>
    </source>
</evidence>